<dbReference type="Proteomes" id="UP000239326">
    <property type="component" value="Chromosome"/>
</dbReference>
<dbReference type="InterPro" id="IPR051120">
    <property type="entry name" value="ABC_AA/LPS_Transport"/>
</dbReference>
<evidence type="ECO:0000256" key="3">
    <source>
        <dbReference type="ARBA" id="ARBA00022741"/>
    </source>
</evidence>
<keyword evidence="2" id="KW-0472">Membrane</keyword>
<dbReference type="GO" id="GO:0016887">
    <property type="term" value="F:ATP hydrolysis activity"/>
    <property type="evidence" value="ECO:0007669"/>
    <property type="project" value="InterPro"/>
</dbReference>
<keyword evidence="1" id="KW-0813">Transport</keyword>
<sequence>MSSGLLGAAVPGQLLQVEAVGLRFGGIAALQNVTMQVNRGELLALIGPNGAGKSSLINCISGFYRPTSGRVTYQGEDITGRAVHHVARRGVVRTFQGTQLFGSLTVAESLLVAREQRFSYGLASAFFWTPRTRVQESREREAVEEIIEFLQIEPYRHQKVGTLAYGLRKRVDLGRALALEPELLMLDEPMAGMNVEEKEDLARFIVDVRETRGTSMLLIEHDMGVVMDLADRVAVLQYGKKIADGTPKDVQNDPIVIAAYLGAHP</sequence>
<keyword evidence="7" id="KW-1185">Reference proteome</keyword>
<dbReference type="Pfam" id="PF12399">
    <property type="entry name" value="BCA_ABC_TP_C"/>
    <property type="match status" value="1"/>
</dbReference>
<evidence type="ECO:0000313" key="7">
    <source>
        <dbReference type="Proteomes" id="UP000239326"/>
    </source>
</evidence>
<dbReference type="KEGG" id="simp:C6571_14805"/>
<dbReference type="GO" id="GO:0005886">
    <property type="term" value="C:plasma membrane"/>
    <property type="evidence" value="ECO:0007669"/>
    <property type="project" value="TreeGrafter"/>
</dbReference>
<protein>
    <submittedName>
        <fullName evidence="6">ABC transporter ATP-binding protein</fullName>
    </submittedName>
</protein>
<dbReference type="GO" id="GO:0005524">
    <property type="term" value="F:ATP binding"/>
    <property type="evidence" value="ECO:0007669"/>
    <property type="project" value="UniProtKB-KW"/>
</dbReference>
<accession>A0A2S0N559</accession>
<name>A0A2S0N559_9BURK</name>
<feature type="domain" description="ABC transporter" evidence="5">
    <location>
        <begin position="15"/>
        <end position="263"/>
    </location>
</feature>
<dbReference type="PANTHER" id="PTHR45772">
    <property type="entry name" value="CONSERVED COMPONENT OF ABC TRANSPORTER FOR NATURAL AMINO ACIDS-RELATED"/>
    <property type="match status" value="1"/>
</dbReference>
<dbReference type="SUPFAM" id="SSF52540">
    <property type="entry name" value="P-loop containing nucleoside triphosphate hydrolases"/>
    <property type="match status" value="1"/>
</dbReference>
<dbReference type="PANTHER" id="PTHR45772:SF1">
    <property type="entry name" value="ABC TRANSPORTER ATP-BINDING PROTEIN"/>
    <property type="match status" value="1"/>
</dbReference>
<dbReference type="InterPro" id="IPR032823">
    <property type="entry name" value="BCA_ABC_TP_C"/>
</dbReference>
<dbReference type="EMBL" id="CP027669">
    <property type="protein sequence ID" value="AVO43294.1"/>
    <property type="molecule type" value="Genomic_DNA"/>
</dbReference>
<evidence type="ECO:0000256" key="1">
    <source>
        <dbReference type="ARBA" id="ARBA00022448"/>
    </source>
</evidence>
<dbReference type="SMART" id="SM00382">
    <property type="entry name" value="AAA"/>
    <property type="match status" value="1"/>
</dbReference>
<dbReference type="FunFam" id="3.40.50.300:FF:000421">
    <property type="entry name" value="Branched-chain amino acid ABC transporter ATP-binding protein"/>
    <property type="match status" value="1"/>
</dbReference>
<dbReference type="InterPro" id="IPR027417">
    <property type="entry name" value="P-loop_NTPase"/>
</dbReference>
<dbReference type="AlphaFoldDB" id="A0A2S0N559"/>
<evidence type="ECO:0000256" key="4">
    <source>
        <dbReference type="ARBA" id="ARBA00022840"/>
    </source>
</evidence>
<keyword evidence="2" id="KW-1003">Cell membrane</keyword>
<gene>
    <name evidence="6" type="ORF">C6571_14805</name>
</gene>
<evidence type="ECO:0000313" key="6">
    <source>
        <dbReference type="EMBL" id="AVO43294.1"/>
    </source>
</evidence>
<dbReference type="PROSITE" id="PS50893">
    <property type="entry name" value="ABC_TRANSPORTER_2"/>
    <property type="match status" value="1"/>
</dbReference>
<reference evidence="6 7" key="1">
    <citation type="submission" date="2018-03" db="EMBL/GenBank/DDBJ databases">
        <title>Genome sequencing of Simplicispira sp.</title>
        <authorList>
            <person name="Kim S.-J."/>
            <person name="Heo J."/>
            <person name="Kwon S.-W."/>
        </authorList>
    </citation>
    <scope>NUCLEOTIDE SEQUENCE [LARGE SCALE GENOMIC DNA]</scope>
    <source>
        <strain evidence="6 7">SC1-8</strain>
    </source>
</reference>
<dbReference type="RefSeq" id="WP_106448268.1">
    <property type="nucleotide sequence ID" value="NZ_CP027669.1"/>
</dbReference>
<keyword evidence="3" id="KW-0547">Nucleotide-binding</keyword>
<dbReference type="Pfam" id="PF00005">
    <property type="entry name" value="ABC_tran"/>
    <property type="match status" value="1"/>
</dbReference>
<evidence type="ECO:0000259" key="5">
    <source>
        <dbReference type="PROSITE" id="PS50893"/>
    </source>
</evidence>
<evidence type="ECO:0000256" key="2">
    <source>
        <dbReference type="ARBA" id="ARBA00022475"/>
    </source>
</evidence>
<proteinExistence type="predicted"/>
<dbReference type="CDD" id="cd03219">
    <property type="entry name" value="ABC_Mj1267_LivG_branched"/>
    <property type="match status" value="1"/>
</dbReference>
<organism evidence="6 7">
    <name type="scientific">Simplicispira suum</name>
    <dbReference type="NCBI Taxonomy" id="2109915"/>
    <lineage>
        <taxon>Bacteria</taxon>
        <taxon>Pseudomonadati</taxon>
        <taxon>Pseudomonadota</taxon>
        <taxon>Betaproteobacteria</taxon>
        <taxon>Burkholderiales</taxon>
        <taxon>Comamonadaceae</taxon>
        <taxon>Simplicispira</taxon>
    </lineage>
</organism>
<dbReference type="Gene3D" id="3.40.50.300">
    <property type="entry name" value="P-loop containing nucleotide triphosphate hydrolases"/>
    <property type="match status" value="1"/>
</dbReference>
<dbReference type="OrthoDB" id="9805514at2"/>
<dbReference type="InterPro" id="IPR003439">
    <property type="entry name" value="ABC_transporter-like_ATP-bd"/>
</dbReference>
<keyword evidence="4 6" id="KW-0067">ATP-binding</keyword>
<dbReference type="InterPro" id="IPR003593">
    <property type="entry name" value="AAA+_ATPase"/>
</dbReference>